<accession>W5JFQ7</accession>
<keyword evidence="3" id="KW-1185">Reference proteome</keyword>
<dbReference type="VEuPathDB" id="VectorBase:ADAC006688"/>
<dbReference type="EMBL" id="ADMH02001640">
    <property type="protein sequence ID" value="ETN61649.1"/>
    <property type="molecule type" value="Genomic_DNA"/>
</dbReference>
<reference evidence="1" key="2">
    <citation type="submission" date="2010-05" db="EMBL/GenBank/DDBJ databases">
        <authorList>
            <person name="Almeida L.G."/>
            <person name="Nicolas M.F."/>
            <person name="Souza R.C."/>
            <person name="Vasconcelos A.T.R."/>
        </authorList>
    </citation>
    <scope>NUCLEOTIDE SEQUENCE</scope>
</reference>
<sequence>MMTRLSIAPDNGGNGGNDVFTMMPRDIAPVISDGAKRPVYVFARIQANYERILQQLPPIIIVAVPKPAGRFVGTDRTHAERVAHFLSVITEWCGNAVTRQKASGEDGASKQLDDAVCSYLSNLRHLRRVLIAESSSRQVNELEDLEE</sequence>
<dbReference type="EnsemblMetazoa" id="ADAC006688-RA">
    <property type="protein sequence ID" value="ADAC006688-PA"/>
    <property type="gene ID" value="ADAC006688"/>
</dbReference>
<dbReference type="Proteomes" id="UP000000673">
    <property type="component" value="Unassembled WGS sequence"/>
</dbReference>
<proteinExistence type="predicted"/>
<protein>
    <submittedName>
        <fullName evidence="1 2">Uncharacterized protein</fullName>
    </submittedName>
</protein>
<gene>
    <name evidence="1" type="ORF">AND_006688</name>
</gene>
<reference evidence="1" key="3">
    <citation type="journal article" date="2013" name="Nucleic Acids Res.">
        <title>The genome of Anopheles darlingi, the main neotropical malaria vector.</title>
        <authorList>
            <person name="Marinotti O."/>
            <person name="Cerqueira G.C."/>
            <person name="de Almeida L.G."/>
            <person name="Ferro M.I."/>
            <person name="Loreto E.L."/>
            <person name="Zaha A."/>
            <person name="Teixeira S.M."/>
            <person name="Wespiser A.R."/>
            <person name="Almeida E Silva A."/>
            <person name="Schlindwein A.D."/>
            <person name="Pacheco A.C."/>
            <person name="Silva A.L."/>
            <person name="Graveley B.R."/>
            <person name="Walenz B.P."/>
            <person name="Lima Bde A."/>
            <person name="Ribeiro C.A."/>
            <person name="Nunes-Silva C.G."/>
            <person name="de Carvalho C.R."/>
            <person name="Soares C.M."/>
            <person name="de Menezes C.B."/>
            <person name="Matiolli C."/>
            <person name="Caffrey D."/>
            <person name="Araujo D.A."/>
            <person name="de Oliveira D.M."/>
            <person name="Golenbock D."/>
            <person name="Grisard E.C."/>
            <person name="Fantinatti-Garboggini F."/>
            <person name="de Carvalho F.M."/>
            <person name="Barcellos F.G."/>
            <person name="Prosdocimi F."/>
            <person name="May G."/>
            <person name="Azevedo Junior G.M."/>
            <person name="Guimaraes G.M."/>
            <person name="Goldman G.H."/>
            <person name="Padilha I.Q."/>
            <person name="Batista Jda S."/>
            <person name="Ferro J.A."/>
            <person name="Ribeiro J.M."/>
            <person name="Fietto J.L."/>
            <person name="Dabbas K.M."/>
            <person name="Cerdeira L."/>
            <person name="Agnez-Lima L.F."/>
            <person name="Brocchi M."/>
            <person name="de Carvalho M.O."/>
            <person name="Teixeira Mde M."/>
            <person name="Diniz Maia Mde M."/>
            <person name="Goldman M.H."/>
            <person name="Cruz Schneider M.P."/>
            <person name="Felipe M.S."/>
            <person name="Hungria M."/>
            <person name="Nicolas M.F."/>
            <person name="Pereira M."/>
            <person name="Montes M.A."/>
            <person name="Cantao M.E."/>
            <person name="Vincentz M."/>
            <person name="Rafael M.S."/>
            <person name="Silverman N."/>
            <person name="Stoco P.H."/>
            <person name="Souza R.C."/>
            <person name="Vicentini R."/>
            <person name="Gazzinelli R.T."/>
            <person name="Neves Rde O."/>
            <person name="Silva R."/>
            <person name="Astolfi-Filho S."/>
            <person name="Maciel T.E."/>
            <person name="Urmenyi T.P."/>
            <person name="Tadei W.P."/>
            <person name="Camargo E.P."/>
            <person name="de Vasconcelos A.T."/>
        </authorList>
    </citation>
    <scope>NUCLEOTIDE SEQUENCE</scope>
</reference>
<evidence type="ECO:0000313" key="2">
    <source>
        <dbReference type="EnsemblMetazoa" id="ADAC006688-PA"/>
    </source>
</evidence>
<dbReference type="AlphaFoldDB" id="W5JFQ7"/>
<reference evidence="1 3" key="1">
    <citation type="journal article" date="2010" name="BMC Genomics">
        <title>Combination of measures distinguishes pre-miRNAs from other stem-loops in the genome of the newly sequenced Anopheles darlingi.</title>
        <authorList>
            <person name="Mendes N.D."/>
            <person name="Freitas A.T."/>
            <person name="Vasconcelos A.T."/>
            <person name="Sagot M.F."/>
        </authorList>
    </citation>
    <scope>NUCLEOTIDE SEQUENCE</scope>
</reference>
<evidence type="ECO:0000313" key="3">
    <source>
        <dbReference type="Proteomes" id="UP000000673"/>
    </source>
</evidence>
<dbReference type="HOGENOM" id="CLU_1769610_0_0_1"/>
<name>W5JFQ7_ANODA</name>
<evidence type="ECO:0000313" key="1">
    <source>
        <dbReference type="EMBL" id="ETN61649.1"/>
    </source>
</evidence>
<organism evidence="1">
    <name type="scientific">Anopheles darlingi</name>
    <name type="common">Mosquito</name>
    <dbReference type="NCBI Taxonomy" id="43151"/>
    <lineage>
        <taxon>Eukaryota</taxon>
        <taxon>Metazoa</taxon>
        <taxon>Ecdysozoa</taxon>
        <taxon>Arthropoda</taxon>
        <taxon>Hexapoda</taxon>
        <taxon>Insecta</taxon>
        <taxon>Pterygota</taxon>
        <taxon>Neoptera</taxon>
        <taxon>Endopterygota</taxon>
        <taxon>Diptera</taxon>
        <taxon>Nematocera</taxon>
        <taxon>Culicoidea</taxon>
        <taxon>Culicidae</taxon>
        <taxon>Anophelinae</taxon>
        <taxon>Anopheles</taxon>
    </lineage>
</organism>
<reference evidence="2" key="4">
    <citation type="submission" date="2015-06" db="UniProtKB">
        <authorList>
            <consortium name="EnsemblMetazoa"/>
        </authorList>
    </citation>
    <scope>IDENTIFICATION</scope>
</reference>